<dbReference type="EMBL" id="CP150951">
    <property type="protein sequence ID" value="WZC48846.1"/>
    <property type="molecule type" value="Genomic_DNA"/>
</dbReference>
<dbReference type="RefSeq" id="WP_341366959.1">
    <property type="nucleotide sequence ID" value="NZ_CP150951.2"/>
</dbReference>
<name>A0ABZ2V4M7_9RHOB</name>
<sequence>MARFAIDTGDVPMSKEDQAQLQNELQSVTLAHIARLGYDKPFAVKFPREWWGIILHPDLDGIPDIEGEWGKRIGSF</sequence>
<proteinExistence type="predicted"/>
<keyword evidence="2" id="KW-1185">Reference proteome</keyword>
<reference evidence="2" key="1">
    <citation type="submission" date="2024-04" db="EMBL/GenBank/DDBJ databases">
        <title>Phylogenomic analyses of a clade within the roseobacter group suggest taxonomic reassignments of species of the genera Aestuariivita, Citreicella, Loktanella, Nautella, Pelagibaca, Ruegeria, Thalassobius, Thiobacimonas and Tropicibacter, and the proposal o.</title>
        <authorList>
            <person name="Jeon C.O."/>
        </authorList>
    </citation>
    <scope>NUCLEOTIDE SEQUENCE [LARGE SCALE GENOMIC DNA]</scope>
    <source>
        <strain evidence="2">BS5-3</strain>
    </source>
</reference>
<dbReference type="Proteomes" id="UP001440612">
    <property type="component" value="Chromosome"/>
</dbReference>
<gene>
    <name evidence="1" type="ORF">AABB29_18730</name>
</gene>
<protein>
    <submittedName>
        <fullName evidence="1">Uncharacterized protein</fullName>
    </submittedName>
</protein>
<accession>A0ABZ2V4M7</accession>
<evidence type="ECO:0000313" key="1">
    <source>
        <dbReference type="EMBL" id="WZC48846.1"/>
    </source>
</evidence>
<organism evidence="1 2">
    <name type="scientific">Yoonia phaeophyticola</name>
    <dbReference type="NCBI Taxonomy" id="3137369"/>
    <lineage>
        <taxon>Bacteria</taxon>
        <taxon>Pseudomonadati</taxon>
        <taxon>Pseudomonadota</taxon>
        <taxon>Alphaproteobacteria</taxon>
        <taxon>Rhodobacterales</taxon>
        <taxon>Paracoccaceae</taxon>
        <taxon>Yoonia</taxon>
    </lineage>
</organism>
<evidence type="ECO:0000313" key="2">
    <source>
        <dbReference type="Proteomes" id="UP001440612"/>
    </source>
</evidence>